<feature type="domain" description="Methyl-accepting transducer" evidence="12">
    <location>
        <begin position="305"/>
        <end position="527"/>
    </location>
</feature>
<dbReference type="CDD" id="cd06225">
    <property type="entry name" value="HAMP"/>
    <property type="match status" value="1"/>
</dbReference>
<dbReference type="Proteomes" id="UP000509702">
    <property type="component" value="Plasmid unnamed4"/>
</dbReference>
<keyword evidence="4 11" id="KW-0812">Transmembrane</keyword>
<evidence type="ECO:0000256" key="2">
    <source>
        <dbReference type="ARBA" id="ARBA00022475"/>
    </source>
</evidence>
<evidence type="ECO:0000256" key="5">
    <source>
        <dbReference type="ARBA" id="ARBA00022989"/>
    </source>
</evidence>
<dbReference type="Pfam" id="PF00672">
    <property type="entry name" value="HAMP"/>
    <property type="match status" value="1"/>
</dbReference>
<dbReference type="Gene3D" id="1.10.287.950">
    <property type="entry name" value="Methyl-accepting chemotaxis protein"/>
    <property type="match status" value="1"/>
</dbReference>
<evidence type="ECO:0000259" key="12">
    <source>
        <dbReference type="PROSITE" id="PS50111"/>
    </source>
</evidence>
<dbReference type="Gene3D" id="3.30.450.20">
    <property type="entry name" value="PAS domain"/>
    <property type="match status" value="1"/>
</dbReference>
<keyword evidence="6 11" id="KW-0472">Membrane</keyword>
<evidence type="ECO:0000259" key="14">
    <source>
        <dbReference type="PROSITE" id="PS50885"/>
    </source>
</evidence>
<evidence type="ECO:0000256" key="1">
    <source>
        <dbReference type="ARBA" id="ARBA00004429"/>
    </source>
</evidence>
<keyword evidence="2" id="KW-1003">Cell membrane</keyword>
<dbReference type="SUPFAM" id="SSF158472">
    <property type="entry name" value="HAMP domain-like"/>
    <property type="match status" value="1"/>
</dbReference>
<feature type="transmembrane region" description="Helical" evidence="11">
    <location>
        <begin position="12"/>
        <end position="35"/>
    </location>
</feature>
<evidence type="ECO:0000256" key="7">
    <source>
        <dbReference type="ARBA" id="ARBA00023224"/>
    </source>
</evidence>
<feature type="domain" description="T-SNARE coiled-coil homology" evidence="13">
    <location>
        <begin position="457"/>
        <end position="519"/>
    </location>
</feature>
<dbReference type="Pfam" id="PF17200">
    <property type="entry name" value="sCache_2"/>
    <property type="match status" value="1"/>
</dbReference>
<keyword evidence="3" id="KW-0997">Cell inner membrane</keyword>
<dbReference type="SMART" id="SM00283">
    <property type="entry name" value="MA"/>
    <property type="match status" value="1"/>
</dbReference>
<keyword evidence="5 11" id="KW-1133">Transmembrane helix</keyword>
<evidence type="ECO:0000313" key="15">
    <source>
        <dbReference type="EMBL" id="QKS50552.1"/>
    </source>
</evidence>
<keyword evidence="15" id="KW-0614">Plasmid</keyword>
<dbReference type="SMART" id="SM01049">
    <property type="entry name" value="Cache_2"/>
    <property type="match status" value="1"/>
</dbReference>
<dbReference type="EMBL" id="CP054618">
    <property type="protein sequence ID" value="QKS50552.1"/>
    <property type="molecule type" value="Genomic_DNA"/>
</dbReference>
<dbReference type="Pfam" id="PF00015">
    <property type="entry name" value="MCPsignal"/>
    <property type="match status" value="1"/>
</dbReference>
<dbReference type="AlphaFoldDB" id="A0A6N1AR37"/>
<protein>
    <submittedName>
        <fullName evidence="15">Cache domain-containing protein</fullName>
    </submittedName>
</protein>
<keyword evidence="16" id="KW-1185">Reference proteome</keyword>
<feature type="region of interest" description="Disordered" evidence="10">
    <location>
        <begin position="315"/>
        <end position="346"/>
    </location>
</feature>
<dbReference type="KEGG" id="aoz:HUE56_08440"/>
<dbReference type="InterPro" id="IPR004090">
    <property type="entry name" value="Chemotax_Me-accpt_rcpt"/>
</dbReference>
<dbReference type="SUPFAM" id="SSF58104">
    <property type="entry name" value="Methyl-accepting chemotaxis protein (MCP) signaling domain"/>
    <property type="match status" value="1"/>
</dbReference>
<dbReference type="InterPro" id="IPR000727">
    <property type="entry name" value="T_SNARE_dom"/>
</dbReference>
<reference evidence="15 16" key="1">
    <citation type="submission" date="2020-06" db="EMBL/GenBank/DDBJ databases">
        <title>Complete genome of Azosprillum oryzae KACC14407.</title>
        <authorList>
            <person name="Kim M."/>
            <person name="Park Y.-J."/>
            <person name="Shin J.-H."/>
        </authorList>
    </citation>
    <scope>NUCLEOTIDE SEQUENCE [LARGE SCALE GENOMIC DNA]</scope>
    <source>
        <strain evidence="15 16">KACC 14407</strain>
        <plasmid evidence="15 16">unnamed4</plasmid>
    </source>
</reference>
<dbReference type="InterPro" id="IPR003660">
    <property type="entry name" value="HAMP_dom"/>
</dbReference>
<evidence type="ECO:0000256" key="4">
    <source>
        <dbReference type="ARBA" id="ARBA00022692"/>
    </source>
</evidence>
<dbReference type="GO" id="GO:0006935">
    <property type="term" value="P:chemotaxis"/>
    <property type="evidence" value="ECO:0007669"/>
    <property type="project" value="InterPro"/>
</dbReference>
<comment type="similarity">
    <text evidence="8">Belongs to the methyl-accepting chemotaxis (MCP) protein family.</text>
</comment>
<feature type="transmembrane region" description="Helical" evidence="11">
    <location>
        <begin position="189"/>
        <end position="209"/>
    </location>
</feature>
<evidence type="ECO:0000256" key="6">
    <source>
        <dbReference type="ARBA" id="ARBA00023136"/>
    </source>
</evidence>
<dbReference type="PROSITE" id="PS50885">
    <property type="entry name" value="HAMP"/>
    <property type="match status" value="1"/>
</dbReference>
<dbReference type="PANTHER" id="PTHR32089">
    <property type="entry name" value="METHYL-ACCEPTING CHEMOTAXIS PROTEIN MCPB"/>
    <property type="match status" value="1"/>
</dbReference>
<geneLocation type="plasmid" evidence="15 16">
    <name>unnamed4</name>
</geneLocation>
<gene>
    <name evidence="15" type="ORF">HUE56_08440</name>
</gene>
<comment type="subcellular location">
    <subcellularLocation>
        <location evidence="1">Cell inner membrane</location>
        <topology evidence="1">Multi-pass membrane protein</topology>
    </subcellularLocation>
</comment>
<dbReference type="InterPro" id="IPR033480">
    <property type="entry name" value="sCache_2"/>
</dbReference>
<organism evidence="15 16">
    <name type="scientific">Azospirillum oryzae</name>
    <dbReference type="NCBI Taxonomy" id="286727"/>
    <lineage>
        <taxon>Bacteria</taxon>
        <taxon>Pseudomonadati</taxon>
        <taxon>Pseudomonadota</taxon>
        <taxon>Alphaproteobacteria</taxon>
        <taxon>Rhodospirillales</taxon>
        <taxon>Azospirillaceae</taxon>
        <taxon>Azospirillum</taxon>
    </lineage>
</organism>
<dbReference type="SMART" id="SM00304">
    <property type="entry name" value="HAMP"/>
    <property type="match status" value="1"/>
</dbReference>
<dbReference type="PROSITE" id="PS50111">
    <property type="entry name" value="CHEMOTAXIS_TRANSDUC_2"/>
    <property type="match status" value="1"/>
</dbReference>
<dbReference type="PANTHER" id="PTHR32089:SF112">
    <property type="entry name" value="LYSOZYME-LIKE PROTEIN-RELATED"/>
    <property type="match status" value="1"/>
</dbReference>
<name>A0A6N1AR37_9PROT</name>
<dbReference type="RefSeq" id="WP_174757144.1">
    <property type="nucleotide sequence ID" value="NZ_BSOV01000013.1"/>
</dbReference>
<dbReference type="PRINTS" id="PR00260">
    <property type="entry name" value="CHEMTRNSDUCR"/>
</dbReference>
<feature type="compositionally biased region" description="Polar residues" evidence="10">
    <location>
        <begin position="335"/>
        <end position="346"/>
    </location>
</feature>
<proteinExistence type="inferred from homology"/>
<keyword evidence="7 9" id="KW-0807">Transducer</keyword>
<dbReference type="GO" id="GO:0004888">
    <property type="term" value="F:transmembrane signaling receptor activity"/>
    <property type="evidence" value="ECO:0007669"/>
    <property type="project" value="InterPro"/>
</dbReference>
<dbReference type="Gene3D" id="6.10.340.10">
    <property type="match status" value="1"/>
</dbReference>
<dbReference type="GO" id="GO:0005886">
    <property type="term" value="C:plasma membrane"/>
    <property type="evidence" value="ECO:0007669"/>
    <property type="project" value="UniProtKB-SubCell"/>
</dbReference>
<accession>A0A6N1AR37</accession>
<feature type="domain" description="HAMP" evidence="14">
    <location>
        <begin position="211"/>
        <end position="264"/>
    </location>
</feature>
<sequence length="561" mass="58878">MPSVIFGLNSRINLITGMALVGFAIVGVLSIRTIGTVTGEERQARARVVVEAASKIVQFYEAKVANGDLPEAAAKDAAKEALRAVRFDGNEYILILEQDGTVAMSGMFKDRDGRSALDNKDANGVYFSREMIKAAQAGGGFTEYSWPKAPNTPPQRKVAYALQSGAWKWVVCSGVYLDDVEAAVWRNATTIAEVGGSLAVLIFGAAFWLGRRITLPILRLTAVTNRIADGDLSVAVPGQGRRDEIGSLAHSIGVLKLRSEEALRLSTEQELMKAEASRQHRQEMDKLADAFEASVMAVVDSIASSSGTIESSANALSESSHLAERETTSAAGAAEQTSENVGTVASATEELSASIQEISRQISHSSQIASGAMGEASEAQVAMTQLAEAAKRVGAIVELINRIASQTNLLALNATIEAARAGEAGKGFAVVAGEVKALAAQTAKATDEIQATVSGIESISETAVTRIREVSVTVTRMNEITATIAAAIEQQGAATREIADNINNAAESTRRVSGNVGVVRQAVDSTAGVALNVLDAAGALSEESKRLNREVSSFLGTVRAV</sequence>
<dbReference type="GO" id="GO:0007165">
    <property type="term" value="P:signal transduction"/>
    <property type="evidence" value="ECO:0007669"/>
    <property type="project" value="UniProtKB-KW"/>
</dbReference>
<evidence type="ECO:0000313" key="16">
    <source>
        <dbReference type="Proteomes" id="UP000509702"/>
    </source>
</evidence>
<evidence type="ECO:0000259" key="13">
    <source>
        <dbReference type="PROSITE" id="PS50192"/>
    </source>
</evidence>
<dbReference type="InterPro" id="IPR004089">
    <property type="entry name" value="MCPsignal_dom"/>
</dbReference>
<evidence type="ECO:0000256" key="11">
    <source>
        <dbReference type="SAM" id="Phobius"/>
    </source>
</evidence>
<dbReference type="PROSITE" id="PS50192">
    <property type="entry name" value="T_SNARE"/>
    <property type="match status" value="1"/>
</dbReference>
<evidence type="ECO:0000256" key="8">
    <source>
        <dbReference type="ARBA" id="ARBA00029447"/>
    </source>
</evidence>
<evidence type="ECO:0000256" key="10">
    <source>
        <dbReference type="SAM" id="MobiDB-lite"/>
    </source>
</evidence>
<evidence type="ECO:0000256" key="3">
    <source>
        <dbReference type="ARBA" id="ARBA00022519"/>
    </source>
</evidence>
<evidence type="ECO:0000256" key="9">
    <source>
        <dbReference type="PROSITE-ProRule" id="PRU00284"/>
    </source>
</evidence>